<feature type="region of interest" description="Disordered" evidence="1">
    <location>
        <begin position="1"/>
        <end position="61"/>
    </location>
</feature>
<feature type="non-terminal residue" evidence="2">
    <location>
        <position position="1"/>
    </location>
</feature>
<dbReference type="PANTHER" id="PTHR46582:SF1">
    <property type="entry name" value="ZINC FINGER CCCH DOMAIN-CONTAINING PROTEIN 18"/>
    <property type="match status" value="1"/>
</dbReference>
<dbReference type="PANTHER" id="PTHR46582">
    <property type="entry name" value="ZINC FINGER CCCH DOMAIN-CONTAINING PROTEIN 18"/>
    <property type="match status" value="1"/>
</dbReference>
<organism evidence="2 3">
    <name type="scientific">Cirrhinus mrigala</name>
    <name type="common">Mrigala</name>
    <dbReference type="NCBI Taxonomy" id="683832"/>
    <lineage>
        <taxon>Eukaryota</taxon>
        <taxon>Metazoa</taxon>
        <taxon>Chordata</taxon>
        <taxon>Craniata</taxon>
        <taxon>Vertebrata</taxon>
        <taxon>Euteleostomi</taxon>
        <taxon>Actinopterygii</taxon>
        <taxon>Neopterygii</taxon>
        <taxon>Teleostei</taxon>
        <taxon>Ostariophysi</taxon>
        <taxon>Cypriniformes</taxon>
        <taxon>Cyprinidae</taxon>
        <taxon>Labeoninae</taxon>
        <taxon>Labeonini</taxon>
        <taxon>Cirrhinus</taxon>
    </lineage>
</organism>
<keyword evidence="3" id="KW-1185">Reference proteome</keyword>
<comment type="caution">
    <text evidence="2">The sequence shown here is derived from an EMBL/GenBank/DDBJ whole genome shotgun (WGS) entry which is preliminary data.</text>
</comment>
<name>A0ABD0P1G2_CIRMR</name>
<evidence type="ECO:0000256" key="1">
    <source>
        <dbReference type="SAM" id="MobiDB-lite"/>
    </source>
</evidence>
<evidence type="ECO:0000313" key="3">
    <source>
        <dbReference type="Proteomes" id="UP001529510"/>
    </source>
</evidence>
<proteinExistence type="predicted"/>
<dbReference type="EMBL" id="JAMKFB020000018">
    <property type="protein sequence ID" value="KAL0167939.1"/>
    <property type="molecule type" value="Genomic_DNA"/>
</dbReference>
<dbReference type="InterPro" id="IPR052647">
    <property type="entry name" value="Zinc_finger_CCCH-type"/>
</dbReference>
<protein>
    <submittedName>
        <fullName evidence="2">Uncharacterized protein</fullName>
    </submittedName>
</protein>
<accession>A0ABD0P1G2</accession>
<feature type="compositionally biased region" description="Basic and acidic residues" evidence="1">
    <location>
        <begin position="1"/>
        <end position="25"/>
    </location>
</feature>
<dbReference type="AlphaFoldDB" id="A0ABD0P1G2"/>
<sequence length="61" mass="7067">PMEPPPKKEMVPLPKRPDEWKDPWRRSKSPRRRPGLMGSPPRGRRRHRPSGSSVSLSNSSR</sequence>
<feature type="compositionally biased region" description="Low complexity" evidence="1">
    <location>
        <begin position="50"/>
        <end position="61"/>
    </location>
</feature>
<evidence type="ECO:0000313" key="2">
    <source>
        <dbReference type="EMBL" id="KAL0167939.1"/>
    </source>
</evidence>
<dbReference type="Proteomes" id="UP001529510">
    <property type="component" value="Unassembled WGS sequence"/>
</dbReference>
<reference evidence="2 3" key="1">
    <citation type="submission" date="2024-05" db="EMBL/GenBank/DDBJ databases">
        <title>Genome sequencing and assembly of Indian major carp, Cirrhinus mrigala (Hamilton, 1822).</title>
        <authorList>
            <person name="Mohindra V."/>
            <person name="Chowdhury L.M."/>
            <person name="Lal K."/>
            <person name="Jena J.K."/>
        </authorList>
    </citation>
    <scope>NUCLEOTIDE SEQUENCE [LARGE SCALE GENOMIC DNA]</scope>
    <source>
        <strain evidence="2">CM1030</strain>
        <tissue evidence="2">Blood</tissue>
    </source>
</reference>
<gene>
    <name evidence="2" type="ORF">M9458_036161</name>
</gene>